<dbReference type="GO" id="GO:0030276">
    <property type="term" value="F:clathrin binding"/>
    <property type="evidence" value="ECO:0007669"/>
    <property type="project" value="TreeGrafter"/>
</dbReference>
<dbReference type="AlphaFoldDB" id="A0A8J5MAC8"/>
<dbReference type="PANTHER" id="PTHR23172">
    <property type="entry name" value="AUXILIN/CYCLIN G-ASSOCIATED KINASE-RELATED"/>
    <property type="match status" value="1"/>
</dbReference>
<accession>A0A8J5MAC8</accession>
<reference evidence="1 2" key="1">
    <citation type="submission" date="2020-08" db="EMBL/GenBank/DDBJ databases">
        <title>Plant Genome Project.</title>
        <authorList>
            <person name="Zhang R.-G."/>
        </authorList>
    </citation>
    <scope>NUCLEOTIDE SEQUENCE [LARGE SCALE GENOMIC DNA]</scope>
    <source>
        <tissue evidence="1">Rhizome</tissue>
    </source>
</reference>
<comment type="caution">
    <text evidence="1">The sequence shown here is derived from an EMBL/GenBank/DDBJ whole genome shotgun (WGS) entry which is preliminary data.</text>
</comment>
<proteinExistence type="predicted"/>
<evidence type="ECO:0000313" key="1">
    <source>
        <dbReference type="EMBL" id="KAG6538517.1"/>
    </source>
</evidence>
<dbReference type="GO" id="GO:0005737">
    <property type="term" value="C:cytoplasm"/>
    <property type="evidence" value="ECO:0007669"/>
    <property type="project" value="TreeGrafter"/>
</dbReference>
<dbReference type="GO" id="GO:0072583">
    <property type="term" value="P:clathrin-dependent endocytosis"/>
    <property type="evidence" value="ECO:0007669"/>
    <property type="project" value="TreeGrafter"/>
</dbReference>
<keyword evidence="2" id="KW-1185">Reference proteome</keyword>
<dbReference type="PANTHER" id="PTHR23172:SF87">
    <property type="entry name" value="CHAPERONE DNAJ-DOMAIN SUPERFAMILY PROTEIN"/>
    <property type="match status" value="1"/>
</dbReference>
<gene>
    <name evidence="1" type="ORF">ZIOFF_003641</name>
</gene>
<organism evidence="1 2">
    <name type="scientific">Zingiber officinale</name>
    <name type="common">Ginger</name>
    <name type="synonym">Amomum zingiber</name>
    <dbReference type="NCBI Taxonomy" id="94328"/>
    <lineage>
        <taxon>Eukaryota</taxon>
        <taxon>Viridiplantae</taxon>
        <taxon>Streptophyta</taxon>
        <taxon>Embryophyta</taxon>
        <taxon>Tracheophyta</taxon>
        <taxon>Spermatophyta</taxon>
        <taxon>Magnoliopsida</taxon>
        <taxon>Liliopsida</taxon>
        <taxon>Zingiberales</taxon>
        <taxon>Zingiberaceae</taxon>
        <taxon>Zingiber</taxon>
    </lineage>
</organism>
<sequence length="131" mass="14518">MEGQRVSKKPASSVYVDVFGGPPYFTASPFPSRPDDYAEIFGGSGTSCNIPFLDLPPETYDLDSDTVIVRDDPRFDYSEVFGDLDFQEFSVPHEDLFYSSRGVEVGSTNGRCASESLLLAVFVEWYFVGVV</sequence>
<name>A0A8J5MAC8_ZINOF</name>
<protein>
    <submittedName>
        <fullName evidence="1">Uncharacterized protein</fullName>
    </submittedName>
</protein>
<evidence type="ECO:0000313" key="2">
    <source>
        <dbReference type="Proteomes" id="UP000734854"/>
    </source>
</evidence>
<dbReference type="EMBL" id="JACMSC010000001">
    <property type="protein sequence ID" value="KAG6538517.1"/>
    <property type="molecule type" value="Genomic_DNA"/>
</dbReference>
<dbReference type="GO" id="GO:0031982">
    <property type="term" value="C:vesicle"/>
    <property type="evidence" value="ECO:0007669"/>
    <property type="project" value="TreeGrafter"/>
</dbReference>
<dbReference type="GO" id="GO:0072318">
    <property type="term" value="P:clathrin coat disassembly"/>
    <property type="evidence" value="ECO:0007669"/>
    <property type="project" value="TreeGrafter"/>
</dbReference>
<dbReference type="Proteomes" id="UP000734854">
    <property type="component" value="Unassembled WGS sequence"/>
</dbReference>